<keyword evidence="4 9" id="KW-0067">ATP-binding</keyword>
<dbReference type="GO" id="GO:0003677">
    <property type="term" value="F:DNA binding"/>
    <property type="evidence" value="ECO:0007669"/>
    <property type="project" value="InterPro"/>
</dbReference>
<dbReference type="Pfam" id="PF00580">
    <property type="entry name" value="UvrD-helicase"/>
    <property type="match status" value="1"/>
</dbReference>
<dbReference type="PANTHER" id="PTHR11070">
    <property type="entry name" value="UVRD / RECB / PCRA DNA HELICASE FAMILY MEMBER"/>
    <property type="match status" value="1"/>
</dbReference>
<evidence type="ECO:0000256" key="2">
    <source>
        <dbReference type="ARBA" id="ARBA00022801"/>
    </source>
</evidence>
<evidence type="ECO:0000256" key="7">
    <source>
        <dbReference type="ARBA" id="ARBA00034808"/>
    </source>
</evidence>
<dbReference type="GO" id="GO:0005524">
    <property type="term" value="F:ATP binding"/>
    <property type="evidence" value="ECO:0007669"/>
    <property type="project" value="UniProtKB-UniRule"/>
</dbReference>
<evidence type="ECO:0000313" key="11">
    <source>
        <dbReference type="EMBL" id="APM37989.1"/>
    </source>
</evidence>
<evidence type="ECO:0000256" key="4">
    <source>
        <dbReference type="ARBA" id="ARBA00022840"/>
    </source>
</evidence>
<proteinExistence type="predicted"/>
<feature type="binding site" evidence="9">
    <location>
        <begin position="230"/>
        <end position="237"/>
    </location>
    <ligand>
        <name>ATP</name>
        <dbReference type="ChEBI" id="CHEBI:30616"/>
    </ligand>
</feature>
<name>A0A1L5F4Q2_CLOKL</name>
<dbReference type="GO" id="GO:0000725">
    <property type="term" value="P:recombinational repair"/>
    <property type="evidence" value="ECO:0007669"/>
    <property type="project" value="TreeGrafter"/>
</dbReference>
<dbReference type="AlphaFoldDB" id="A0A1L5F4Q2"/>
<dbReference type="InterPro" id="IPR000212">
    <property type="entry name" value="DNA_helicase_UvrD/REP"/>
</dbReference>
<dbReference type="PANTHER" id="PTHR11070:SF17">
    <property type="entry name" value="DNA HELICASE IV"/>
    <property type="match status" value="1"/>
</dbReference>
<dbReference type="InterPro" id="IPR014016">
    <property type="entry name" value="UvrD-like_ATP-bd"/>
</dbReference>
<dbReference type="InterPro" id="IPR027417">
    <property type="entry name" value="P-loop_NTPase"/>
</dbReference>
<protein>
    <recommendedName>
        <fullName evidence="7">DNA 3'-5' helicase</fullName>
        <ecNumber evidence="7">5.6.2.4</ecNumber>
    </recommendedName>
</protein>
<dbReference type="Proteomes" id="UP000184604">
    <property type="component" value="Chromosome"/>
</dbReference>
<dbReference type="PROSITE" id="PS51198">
    <property type="entry name" value="UVRD_HELICASE_ATP_BIND"/>
    <property type="match status" value="1"/>
</dbReference>
<dbReference type="GO" id="GO:0005829">
    <property type="term" value="C:cytosol"/>
    <property type="evidence" value="ECO:0007669"/>
    <property type="project" value="TreeGrafter"/>
</dbReference>
<sequence>MYEENSKKDLHRELELNLEKQKLKEVLKEIKIQILNYVNIRKQIVSSILDLREKNLEQYRDDEDQYVEYFSHEMYAREEQYRLVNKNIRELSILKSSPYFGKIEFEDSYGKESIYIGRFGMTTREDYEPIVIDWRSPVCALFYEGKLGILKYQSPAGEVEAEVLSKRQFIIKKSSLLGMFDSSLDVKDEILQMVLSKNAGEKLKDIVMTIQKEQDNIIRQPRKGAVVVNGVAGSGKTTIALHRVAYLLYNYRKILQERVLILGPNSIFIDYISRVLPSLGEEKVIQTTFREFFGSMINLPYIMSFREYTENAVNKNREFIDEVIYKGSLKYMDDINKLIDVVEKSYFKMEDVLFYDKVIVSKEQMNKMLTYDFKSMPLFKRVRRLKRIIYSKIKDERNILVNLIQKDYKDRIENMTEGELNDFQTDLEYKRRNKIRNVIYEVIKIKKEKLKWMNEPDVLSIYNYFNKNKPLIYNDLAAILYLKIKLEGLKYNKGIRHIVIDEAQDYSPLQFWVIKELTDCKSFTIVGDVNQMIIPSENKCAMMELKDIFTDIEVKNFSLDKSYRSTNEIISYANKYLKHNKIISLVRKGKEVVEKQIDNHKELVDKILHDVVELKERGYESIAVICRDLKNTEALSDLIKGRMHINLIDRENMIYSSGEVILPSYFAKGLEFDAVIMVDTSQSNDDTLKYIMATRALHELYVYKTSSIN</sequence>
<evidence type="ECO:0000313" key="12">
    <source>
        <dbReference type="Proteomes" id="UP000184604"/>
    </source>
</evidence>
<evidence type="ECO:0000256" key="8">
    <source>
        <dbReference type="ARBA" id="ARBA00048988"/>
    </source>
</evidence>
<dbReference type="InterPro" id="IPR014017">
    <property type="entry name" value="DNA_helicase_UvrD-like_C"/>
</dbReference>
<keyword evidence="1 9" id="KW-0547">Nucleotide-binding</keyword>
<keyword evidence="2 9" id="KW-0378">Hydrolase</keyword>
<dbReference type="Gene3D" id="3.40.50.300">
    <property type="entry name" value="P-loop containing nucleotide triphosphate hydrolases"/>
    <property type="match status" value="3"/>
</dbReference>
<dbReference type="EMBL" id="CP018335">
    <property type="protein sequence ID" value="APM37989.1"/>
    <property type="molecule type" value="Genomic_DNA"/>
</dbReference>
<evidence type="ECO:0000256" key="5">
    <source>
        <dbReference type="ARBA" id="ARBA00023235"/>
    </source>
</evidence>
<organism evidence="11 12">
    <name type="scientific">Clostridium kluyveri</name>
    <dbReference type="NCBI Taxonomy" id="1534"/>
    <lineage>
        <taxon>Bacteria</taxon>
        <taxon>Bacillati</taxon>
        <taxon>Bacillota</taxon>
        <taxon>Clostridia</taxon>
        <taxon>Eubacteriales</taxon>
        <taxon>Clostridiaceae</taxon>
        <taxon>Clostridium</taxon>
    </lineage>
</organism>
<evidence type="ECO:0000256" key="6">
    <source>
        <dbReference type="ARBA" id="ARBA00034617"/>
    </source>
</evidence>
<comment type="catalytic activity">
    <reaction evidence="8">
        <text>ATP + H2O = ADP + phosphate + H(+)</text>
        <dbReference type="Rhea" id="RHEA:13065"/>
        <dbReference type="ChEBI" id="CHEBI:15377"/>
        <dbReference type="ChEBI" id="CHEBI:15378"/>
        <dbReference type="ChEBI" id="CHEBI:30616"/>
        <dbReference type="ChEBI" id="CHEBI:43474"/>
        <dbReference type="ChEBI" id="CHEBI:456216"/>
        <dbReference type="EC" id="5.6.2.4"/>
    </reaction>
</comment>
<dbReference type="SUPFAM" id="SSF52540">
    <property type="entry name" value="P-loop containing nucleoside triphosphate hydrolases"/>
    <property type="match status" value="1"/>
</dbReference>
<reference evidence="11 12" key="1">
    <citation type="submission" date="2016-12" db="EMBL/GenBank/DDBJ databases">
        <title>Complete genome sequence of Clostridium kluyveri JZZ isolated from the pit mud of a Chinese flavor liquor-making factory.</title>
        <authorList>
            <person name="Wang Y."/>
        </authorList>
    </citation>
    <scope>NUCLEOTIDE SEQUENCE [LARGE SCALE GENOMIC DNA]</scope>
    <source>
        <strain evidence="11 12">JZZ</strain>
    </source>
</reference>
<gene>
    <name evidence="11" type="ORF">BS101_04200</name>
</gene>
<evidence type="ECO:0000256" key="9">
    <source>
        <dbReference type="PROSITE-ProRule" id="PRU00560"/>
    </source>
</evidence>
<evidence type="ECO:0000256" key="3">
    <source>
        <dbReference type="ARBA" id="ARBA00022806"/>
    </source>
</evidence>
<comment type="catalytic activity">
    <reaction evidence="6">
        <text>Couples ATP hydrolysis with the unwinding of duplex DNA by translocating in the 3'-5' direction.</text>
        <dbReference type="EC" id="5.6.2.4"/>
    </reaction>
</comment>
<keyword evidence="3 9" id="KW-0347">Helicase</keyword>
<dbReference type="GO" id="GO:0043138">
    <property type="term" value="F:3'-5' DNA helicase activity"/>
    <property type="evidence" value="ECO:0007669"/>
    <property type="project" value="UniProtKB-EC"/>
</dbReference>
<dbReference type="GO" id="GO:0016887">
    <property type="term" value="F:ATP hydrolysis activity"/>
    <property type="evidence" value="ECO:0007669"/>
    <property type="project" value="RHEA"/>
</dbReference>
<dbReference type="Pfam" id="PF13361">
    <property type="entry name" value="UvrD_C"/>
    <property type="match status" value="1"/>
</dbReference>
<evidence type="ECO:0000259" key="10">
    <source>
        <dbReference type="PROSITE" id="PS51198"/>
    </source>
</evidence>
<dbReference type="OrthoDB" id="9787585at2"/>
<dbReference type="RefSeq" id="WP_073537685.1">
    <property type="nucleotide sequence ID" value="NZ_CP018335.1"/>
</dbReference>
<feature type="domain" description="UvrD-like helicase ATP-binding" evidence="10">
    <location>
        <begin position="209"/>
        <end position="566"/>
    </location>
</feature>
<keyword evidence="5" id="KW-0413">Isomerase</keyword>
<dbReference type="EC" id="5.6.2.4" evidence="7"/>
<evidence type="ECO:0000256" key="1">
    <source>
        <dbReference type="ARBA" id="ARBA00022741"/>
    </source>
</evidence>
<accession>A0A1L5F4Q2</accession>